<protein>
    <submittedName>
        <fullName evidence="2">Uncharacterized protein</fullName>
    </submittedName>
</protein>
<dbReference type="EMBL" id="CP011367">
    <property type="protein sequence ID" value="AKJ94348.1"/>
    <property type="molecule type" value="Genomic_DNA"/>
</dbReference>
<evidence type="ECO:0000313" key="3">
    <source>
        <dbReference type="Proteomes" id="UP000064201"/>
    </source>
</evidence>
<dbReference type="KEGG" id="tvr:TVD_02690"/>
<organism evidence="2 3">
    <name type="scientific">Thioalkalivibrio versutus</name>
    <dbReference type="NCBI Taxonomy" id="106634"/>
    <lineage>
        <taxon>Bacteria</taxon>
        <taxon>Pseudomonadati</taxon>
        <taxon>Pseudomonadota</taxon>
        <taxon>Gammaproteobacteria</taxon>
        <taxon>Chromatiales</taxon>
        <taxon>Ectothiorhodospiraceae</taxon>
        <taxon>Thioalkalivibrio</taxon>
    </lineage>
</organism>
<name>A0A0G3FZI0_9GAMM</name>
<proteinExistence type="predicted"/>
<feature type="region of interest" description="Disordered" evidence="1">
    <location>
        <begin position="36"/>
        <end position="56"/>
    </location>
</feature>
<reference evidence="2 3" key="1">
    <citation type="submission" date="2015-04" db="EMBL/GenBank/DDBJ databases">
        <title>Complete Sequence for the Genome of the Thioalkalivibrio versutus D301.</title>
        <authorList>
            <person name="Mu T."/>
            <person name="Zhou J."/>
            <person name="Xu X."/>
        </authorList>
    </citation>
    <scope>NUCLEOTIDE SEQUENCE [LARGE SCALE GENOMIC DNA]</scope>
    <source>
        <strain evidence="2 3">D301</strain>
    </source>
</reference>
<sequence>MRTANRHTWLHALLVLSLVLAVPLLQGAGLHLHVGDHDHHDHPSPLHAAHDAEHVHHHNEAAEVDLTPQATGKPVIGFDLPGAALPTTAGDLSVATPRAPPRIADLAWPLRASPPWLAPPLRGPPA</sequence>
<dbReference type="RefSeq" id="WP_012983458.1">
    <property type="nucleotide sequence ID" value="NZ_CP011367.1"/>
</dbReference>
<dbReference type="Proteomes" id="UP000064201">
    <property type="component" value="Chromosome"/>
</dbReference>
<keyword evidence="3" id="KW-1185">Reference proteome</keyword>
<dbReference type="STRING" id="106634.TVD_02690"/>
<evidence type="ECO:0000256" key="1">
    <source>
        <dbReference type="SAM" id="MobiDB-lite"/>
    </source>
</evidence>
<accession>A0A0G3FZI0</accession>
<dbReference type="PATRIC" id="fig|106634.4.peg.543"/>
<dbReference type="OrthoDB" id="5787356at2"/>
<dbReference type="AlphaFoldDB" id="A0A0G3FZI0"/>
<evidence type="ECO:0000313" key="2">
    <source>
        <dbReference type="EMBL" id="AKJ94348.1"/>
    </source>
</evidence>
<gene>
    <name evidence="2" type="ORF">TVD_02690</name>
</gene>